<accession>A0ACC7P641</accession>
<sequence>MYRMLIVDDEAIITDGLYEVFENLQHLELDLYKAYSGPEALQLCQRMRPDIVLSDIRMPEMDGLQLLERIRGMWPKCRVIFLTGHNEFSYIYTAIQYDSVGYLLKTEGYDRIIQVVEQTLADLESELKAEALLEQAEVRLGAARELLQRDYLHGIVKGLHHKEDISRKQFEELDIPLDADKPVLMMLGRLNSLPGGLSYSEKSHLLFSIRLIAEQYLSARARLAHVVVDNTDLVWLIQEQGEPDPQAGLEGGRQALRMFVTGNVELIQAACRESVGALISFALDDSPVQLDQVGERFSMLNMLVNYRIGQGSGMLLLDKHILERELQRPAQHPREMKHMRQSLLDRLADSLEHGHRDEFGRILSELTEGKNGTDMQHIPGQELYFSIALIYLSYLNRWNLVERAANAELNRLMQPGSHSSWADAVQYLASVGTMMFDLQHVEQERRAQTIIGSVQRHVQQHLDNPDELSLVRLAELVYFNPSYLSRLFKQETGLNLSDYINSSRMNKAMELLRSPDMKIQEVAEQVGYNSSANFTRSFRRYTQKTPQEYRAELSSSQERNGM</sequence>
<name>A0ACC7P641_9BACL</name>
<dbReference type="EMBL" id="JBJURJ010000030">
    <property type="protein sequence ID" value="MFM9332423.1"/>
    <property type="molecule type" value="Genomic_DNA"/>
</dbReference>
<gene>
    <name evidence="1" type="ORF">ACI1P1_29425</name>
</gene>
<dbReference type="Proteomes" id="UP001631969">
    <property type="component" value="Unassembled WGS sequence"/>
</dbReference>
<organism evidence="1 2">
    <name type="scientific">Paenibacillus mesotrionivorans</name>
    <dbReference type="NCBI Taxonomy" id="3160968"/>
    <lineage>
        <taxon>Bacteria</taxon>
        <taxon>Bacillati</taxon>
        <taxon>Bacillota</taxon>
        <taxon>Bacilli</taxon>
        <taxon>Bacillales</taxon>
        <taxon>Paenibacillaceae</taxon>
        <taxon>Paenibacillus</taxon>
    </lineage>
</organism>
<comment type="caution">
    <text evidence="1">The sequence shown here is derived from an EMBL/GenBank/DDBJ whole genome shotgun (WGS) entry which is preliminary data.</text>
</comment>
<evidence type="ECO:0000313" key="2">
    <source>
        <dbReference type="Proteomes" id="UP001631969"/>
    </source>
</evidence>
<protein>
    <submittedName>
        <fullName evidence="1">Response regulator</fullName>
    </submittedName>
</protein>
<evidence type="ECO:0000313" key="1">
    <source>
        <dbReference type="EMBL" id="MFM9332423.1"/>
    </source>
</evidence>
<reference evidence="1" key="1">
    <citation type="submission" date="2024-12" db="EMBL/GenBank/DDBJ databases">
        <authorList>
            <person name="Wu N."/>
        </authorList>
    </citation>
    <scope>NUCLEOTIDE SEQUENCE</scope>
    <source>
        <strain evidence="1">P15</strain>
    </source>
</reference>
<proteinExistence type="predicted"/>
<keyword evidence="2" id="KW-1185">Reference proteome</keyword>